<keyword evidence="3" id="KW-0202">Cytokine</keyword>
<dbReference type="InterPro" id="IPR020440">
    <property type="entry name" value="IL-17_chr"/>
</dbReference>
<dbReference type="GO" id="GO:0005125">
    <property type="term" value="F:cytokine activity"/>
    <property type="evidence" value="ECO:0007669"/>
    <property type="project" value="UniProtKB-KW"/>
</dbReference>
<proteinExistence type="inferred from homology"/>
<dbReference type="AlphaFoldDB" id="A0A0N8JWV5"/>
<dbReference type="Gene3D" id="2.10.90.10">
    <property type="entry name" value="Cystine-knot cytokines"/>
    <property type="match status" value="1"/>
</dbReference>
<evidence type="ECO:0000313" key="6">
    <source>
        <dbReference type="EMBL" id="KPP61993.1"/>
    </source>
</evidence>
<keyword evidence="5" id="KW-0732">Signal</keyword>
<evidence type="ECO:0000313" key="7">
    <source>
        <dbReference type="Proteomes" id="UP000034805"/>
    </source>
</evidence>
<dbReference type="SUPFAM" id="SSF57501">
    <property type="entry name" value="Cystine-knot cytokines"/>
    <property type="match status" value="1"/>
</dbReference>
<gene>
    <name evidence="6" type="ORF">Z043_119854</name>
</gene>
<dbReference type="GO" id="GO:0005615">
    <property type="term" value="C:extracellular space"/>
    <property type="evidence" value="ECO:0007669"/>
    <property type="project" value="UniProtKB-KW"/>
</dbReference>
<dbReference type="InterPro" id="IPR010345">
    <property type="entry name" value="IL-17_fam"/>
</dbReference>
<dbReference type="Proteomes" id="UP000034805">
    <property type="component" value="Unassembled WGS sequence"/>
</dbReference>
<protein>
    <submittedName>
        <fullName evidence="6">Interleukin-17F-like</fullName>
    </submittedName>
</protein>
<evidence type="ECO:0000256" key="4">
    <source>
        <dbReference type="ARBA" id="ARBA00022525"/>
    </source>
</evidence>
<reference evidence="6 7" key="1">
    <citation type="submission" date="2015-08" db="EMBL/GenBank/DDBJ databases">
        <title>The genome of the Asian arowana (Scleropages formosus).</title>
        <authorList>
            <person name="Tan M.H."/>
            <person name="Gan H.M."/>
            <person name="Croft L.J."/>
            <person name="Austin C.M."/>
        </authorList>
    </citation>
    <scope>NUCLEOTIDE SEQUENCE [LARGE SCALE GENOMIC DNA]</scope>
    <source>
        <strain evidence="6">Aro1</strain>
    </source>
</reference>
<dbReference type="STRING" id="113540.ENSSFOP00015030360"/>
<dbReference type="EMBL" id="JARO02009085">
    <property type="protein sequence ID" value="KPP61993.1"/>
    <property type="molecule type" value="Genomic_DNA"/>
</dbReference>
<dbReference type="InterPro" id="IPR029034">
    <property type="entry name" value="Cystine-knot_cytokine"/>
</dbReference>
<dbReference type="GO" id="GO:0006954">
    <property type="term" value="P:inflammatory response"/>
    <property type="evidence" value="ECO:0007669"/>
    <property type="project" value="InterPro"/>
</dbReference>
<comment type="similarity">
    <text evidence="2">Belongs to the IL-17 family.</text>
</comment>
<evidence type="ECO:0000256" key="5">
    <source>
        <dbReference type="ARBA" id="ARBA00022729"/>
    </source>
</evidence>
<organism evidence="6 7">
    <name type="scientific">Scleropages formosus</name>
    <name type="common">Asian bonytongue</name>
    <name type="synonym">Osteoglossum formosum</name>
    <dbReference type="NCBI Taxonomy" id="113540"/>
    <lineage>
        <taxon>Eukaryota</taxon>
        <taxon>Metazoa</taxon>
        <taxon>Chordata</taxon>
        <taxon>Craniata</taxon>
        <taxon>Vertebrata</taxon>
        <taxon>Euteleostomi</taxon>
        <taxon>Actinopterygii</taxon>
        <taxon>Neopterygii</taxon>
        <taxon>Teleostei</taxon>
        <taxon>Osteoglossocephala</taxon>
        <taxon>Osteoglossomorpha</taxon>
        <taxon>Osteoglossiformes</taxon>
        <taxon>Osteoglossidae</taxon>
        <taxon>Scleropages</taxon>
    </lineage>
</organism>
<comment type="subcellular location">
    <subcellularLocation>
        <location evidence="1">Secreted</location>
    </subcellularLocation>
</comment>
<name>A0A0N8JWV5_SCLFO</name>
<comment type="caution">
    <text evidence="6">The sequence shown here is derived from an EMBL/GenBank/DDBJ whole genome shotgun (WGS) entry which is preliminary data.</text>
</comment>
<dbReference type="PRINTS" id="PR01932">
    <property type="entry name" value="INTRLEUKIN17"/>
</dbReference>
<accession>A0A0N8JWV5</accession>
<sequence>MSGTDARYYKAAATVFCMLAALAVLMGVDGLPRRNSGKSGTQHGKMGQELETSSAVESVNLLLNISTTGTSVQVPELSNRSLSPWTYSTIHDESVFPSYMAEAKCLLTGCWNSAGEEVMDLESRPIYHQVLVLKRVHGDRGAYVYKLETKSIAVGCTCIRPVVIEHK</sequence>
<evidence type="ECO:0000256" key="2">
    <source>
        <dbReference type="ARBA" id="ARBA00007236"/>
    </source>
</evidence>
<keyword evidence="4" id="KW-0964">Secreted</keyword>
<dbReference type="Pfam" id="PF06083">
    <property type="entry name" value="IL17"/>
    <property type="match status" value="1"/>
</dbReference>
<evidence type="ECO:0000256" key="3">
    <source>
        <dbReference type="ARBA" id="ARBA00022514"/>
    </source>
</evidence>
<evidence type="ECO:0000256" key="1">
    <source>
        <dbReference type="ARBA" id="ARBA00004613"/>
    </source>
</evidence>